<dbReference type="PANTHER" id="PTHR33525:SF4">
    <property type="entry name" value="CYCLIC DI-GMP PHOSPHODIESTERASE CDGJ"/>
    <property type="match status" value="1"/>
</dbReference>
<dbReference type="SUPFAM" id="SSF109604">
    <property type="entry name" value="HD-domain/PDEase-like"/>
    <property type="match status" value="1"/>
</dbReference>
<feature type="domain" description="HDOD" evidence="2">
    <location>
        <begin position="200"/>
        <end position="387"/>
    </location>
</feature>
<dbReference type="Gene3D" id="3.20.20.450">
    <property type="entry name" value="EAL domain"/>
    <property type="match status" value="1"/>
</dbReference>
<dbReference type="Pfam" id="PF00563">
    <property type="entry name" value="EAL"/>
    <property type="match status" value="1"/>
</dbReference>
<evidence type="ECO:0000313" key="3">
    <source>
        <dbReference type="EMBL" id="AWB68108.1"/>
    </source>
</evidence>
<dbReference type="Gene3D" id="1.10.3210.10">
    <property type="entry name" value="Hypothetical protein af1432"/>
    <property type="match status" value="1"/>
</dbReference>
<dbReference type="InterPro" id="IPR052340">
    <property type="entry name" value="RNase_Y/CdgJ"/>
</dbReference>
<dbReference type="AlphaFoldDB" id="A0A2S0VV74"/>
<reference evidence="3 4" key="1">
    <citation type="submission" date="2018-01" db="EMBL/GenBank/DDBJ databases">
        <title>Genome sequence of a Cantenovulum-like bacteria.</title>
        <authorList>
            <person name="Tan W.R."/>
            <person name="Lau N.-S."/>
            <person name="Go F."/>
            <person name="Amirul A.-A.A."/>
        </authorList>
    </citation>
    <scope>NUCLEOTIDE SEQUENCE [LARGE SCALE GENOMIC DNA]</scope>
    <source>
        <strain evidence="3 4">CCB-QB4</strain>
    </source>
</reference>
<dbReference type="PIRSF" id="PIRSF003180">
    <property type="entry name" value="DiGMPpdiest_YuxH"/>
    <property type="match status" value="1"/>
</dbReference>
<accession>A0A2S0VV74</accession>
<dbReference type="SMART" id="SM00052">
    <property type="entry name" value="EAL"/>
    <property type="match status" value="1"/>
</dbReference>
<proteinExistence type="predicted"/>
<dbReference type="PANTHER" id="PTHR33525">
    <property type="match status" value="1"/>
</dbReference>
<dbReference type="KEGG" id="cate:C2869_17505"/>
<evidence type="ECO:0000313" key="4">
    <source>
        <dbReference type="Proteomes" id="UP000244441"/>
    </source>
</evidence>
<dbReference type="PROSITE" id="PS51833">
    <property type="entry name" value="HDOD"/>
    <property type="match status" value="1"/>
</dbReference>
<dbReference type="InterPro" id="IPR014408">
    <property type="entry name" value="dGMP_Pdiesterase_EAL/HD-GYP"/>
</dbReference>
<dbReference type="InterPro" id="IPR035919">
    <property type="entry name" value="EAL_sf"/>
</dbReference>
<keyword evidence="3" id="KW-0808">Transferase</keyword>
<dbReference type="Proteomes" id="UP000244441">
    <property type="component" value="Chromosome"/>
</dbReference>
<evidence type="ECO:0000259" key="1">
    <source>
        <dbReference type="PROSITE" id="PS50883"/>
    </source>
</evidence>
<protein>
    <submittedName>
        <fullName evidence="3">Histidine kinase</fullName>
    </submittedName>
</protein>
<keyword evidence="4" id="KW-1185">Reference proteome</keyword>
<sequence>MKVYTARQAIFNRKGHVVAYELLFRDGPENFFPDVEPHEATQKLIVRTHLSQGLKHFTADKPALINFSQECLIKRLPMMLPNKQIMIEVLESVEPTDEVYEAIRELFHQGYHIALDDFVYQAEWERFFKFVKLIKFDISQTPIRYLEPLVKQLKAERKNIKILAEKVETKQEVIEAAKMGFDYFQGYFFCKPEMTEKRDVESNKHILLSLYRETLKPEINVKNISKYFEQDLNLSYKLLRFINSGVLPIREKISSIKQAIVYLGESETRKLIAILTTGVLAFDKPKELIRVAILRARFCEILITPLNSKLAESAFLTGLFSLLDAVLDQPMAQILEQLPLAKEIEVALRESEETQICIILRAIKLYESGSWYNTSKEANKLGISYEQLGSAYSEALNWVAAYDRNET</sequence>
<name>A0A2S0VV74_9ALTE</name>
<gene>
    <name evidence="3" type="ORF">C2869_17505</name>
</gene>
<dbReference type="SUPFAM" id="SSF141868">
    <property type="entry name" value="EAL domain-like"/>
    <property type="match status" value="1"/>
</dbReference>
<dbReference type="GO" id="GO:0016301">
    <property type="term" value="F:kinase activity"/>
    <property type="evidence" value="ECO:0007669"/>
    <property type="project" value="UniProtKB-KW"/>
</dbReference>
<feature type="domain" description="EAL" evidence="1">
    <location>
        <begin position="1"/>
        <end position="206"/>
    </location>
</feature>
<dbReference type="RefSeq" id="WP_108604173.1">
    <property type="nucleotide sequence ID" value="NZ_CP026604.1"/>
</dbReference>
<organism evidence="3 4">
    <name type="scientific">Saccharobesus litoralis</name>
    <dbReference type="NCBI Taxonomy" id="2172099"/>
    <lineage>
        <taxon>Bacteria</taxon>
        <taxon>Pseudomonadati</taxon>
        <taxon>Pseudomonadota</taxon>
        <taxon>Gammaproteobacteria</taxon>
        <taxon>Alteromonadales</taxon>
        <taxon>Alteromonadaceae</taxon>
        <taxon>Saccharobesus</taxon>
    </lineage>
</organism>
<dbReference type="EMBL" id="CP026604">
    <property type="protein sequence ID" value="AWB68108.1"/>
    <property type="molecule type" value="Genomic_DNA"/>
</dbReference>
<dbReference type="Pfam" id="PF08668">
    <property type="entry name" value="HDOD"/>
    <property type="match status" value="1"/>
</dbReference>
<dbReference type="InterPro" id="IPR013976">
    <property type="entry name" value="HDOD"/>
</dbReference>
<dbReference type="PROSITE" id="PS50883">
    <property type="entry name" value="EAL"/>
    <property type="match status" value="1"/>
</dbReference>
<dbReference type="InterPro" id="IPR001633">
    <property type="entry name" value="EAL_dom"/>
</dbReference>
<evidence type="ECO:0000259" key="2">
    <source>
        <dbReference type="PROSITE" id="PS51833"/>
    </source>
</evidence>
<keyword evidence="3" id="KW-0418">Kinase</keyword>
<dbReference type="OrthoDB" id="9804751at2"/>